<dbReference type="EMBL" id="LR788611">
    <property type="protein sequence ID" value="CAB3264473.1"/>
    <property type="molecule type" value="mRNA"/>
</dbReference>
<evidence type="ECO:0000256" key="5">
    <source>
        <dbReference type="ARBA" id="ARBA00022777"/>
    </source>
</evidence>
<keyword evidence="3" id="KW-0808">Transferase</keyword>
<evidence type="ECO:0000256" key="4">
    <source>
        <dbReference type="ARBA" id="ARBA00022741"/>
    </source>
</evidence>
<dbReference type="GO" id="GO:0005737">
    <property type="term" value="C:cytoplasm"/>
    <property type="evidence" value="ECO:0007669"/>
    <property type="project" value="TreeGrafter"/>
</dbReference>
<feature type="region of interest" description="Disordered" evidence="10">
    <location>
        <begin position="507"/>
        <end position="530"/>
    </location>
</feature>
<dbReference type="Gene3D" id="1.10.510.10">
    <property type="entry name" value="Transferase(Phosphotransferase) domain 1"/>
    <property type="match status" value="1"/>
</dbReference>
<evidence type="ECO:0000256" key="2">
    <source>
        <dbReference type="ARBA" id="ARBA00022527"/>
    </source>
</evidence>
<evidence type="ECO:0000256" key="10">
    <source>
        <dbReference type="SAM" id="MobiDB-lite"/>
    </source>
</evidence>
<reference evidence="12" key="1">
    <citation type="submission" date="2020-04" db="EMBL/GenBank/DDBJ databases">
        <authorList>
            <person name="Neveu A P."/>
        </authorList>
    </citation>
    <scope>NUCLEOTIDE SEQUENCE</scope>
    <source>
        <tissue evidence="12">Whole embryo</tissue>
    </source>
</reference>
<evidence type="ECO:0000313" key="12">
    <source>
        <dbReference type="EMBL" id="CAB3264473.1"/>
    </source>
</evidence>
<feature type="compositionally biased region" description="Basic and acidic residues" evidence="10">
    <location>
        <begin position="648"/>
        <end position="658"/>
    </location>
</feature>
<keyword evidence="4 9" id="KW-0547">Nucleotide-binding</keyword>
<dbReference type="PANTHER" id="PTHR24346">
    <property type="entry name" value="MAP/MICROTUBULE AFFINITY-REGULATING KINASE"/>
    <property type="match status" value="1"/>
</dbReference>
<evidence type="ECO:0000256" key="8">
    <source>
        <dbReference type="ARBA" id="ARBA00048679"/>
    </source>
</evidence>
<comment type="catalytic activity">
    <reaction evidence="7">
        <text>L-threonyl-[protein] + ATP = O-phospho-L-threonyl-[protein] + ADP + H(+)</text>
        <dbReference type="Rhea" id="RHEA:46608"/>
        <dbReference type="Rhea" id="RHEA-COMP:11060"/>
        <dbReference type="Rhea" id="RHEA-COMP:11605"/>
        <dbReference type="ChEBI" id="CHEBI:15378"/>
        <dbReference type="ChEBI" id="CHEBI:30013"/>
        <dbReference type="ChEBI" id="CHEBI:30616"/>
        <dbReference type="ChEBI" id="CHEBI:61977"/>
        <dbReference type="ChEBI" id="CHEBI:456216"/>
        <dbReference type="EC" id="2.7.11.1"/>
    </reaction>
</comment>
<comment type="catalytic activity">
    <reaction evidence="8">
        <text>L-seryl-[protein] + ATP = O-phospho-L-seryl-[protein] + ADP + H(+)</text>
        <dbReference type="Rhea" id="RHEA:17989"/>
        <dbReference type="Rhea" id="RHEA-COMP:9863"/>
        <dbReference type="Rhea" id="RHEA-COMP:11604"/>
        <dbReference type="ChEBI" id="CHEBI:15378"/>
        <dbReference type="ChEBI" id="CHEBI:29999"/>
        <dbReference type="ChEBI" id="CHEBI:30616"/>
        <dbReference type="ChEBI" id="CHEBI:83421"/>
        <dbReference type="ChEBI" id="CHEBI:456216"/>
        <dbReference type="EC" id="2.7.11.1"/>
    </reaction>
</comment>
<dbReference type="InterPro" id="IPR008271">
    <property type="entry name" value="Ser/Thr_kinase_AS"/>
</dbReference>
<keyword evidence="6 9" id="KW-0067">ATP-binding</keyword>
<keyword evidence="5 12" id="KW-0418">Kinase</keyword>
<dbReference type="InterPro" id="IPR017441">
    <property type="entry name" value="Protein_kinase_ATP_BS"/>
</dbReference>
<dbReference type="PROSITE" id="PS50011">
    <property type="entry name" value="PROTEIN_KINASE_DOM"/>
    <property type="match status" value="1"/>
</dbReference>
<organism evidence="12">
    <name type="scientific">Phallusia mammillata</name>
    <dbReference type="NCBI Taxonomy" id="59560"/>
    <lineage>
        <taxon>Eukaryota</taxon>
        <taxon>Metazoa</taxon>
        <taxon>Chordata</taxon>
        <taxon>Tunicata</taxon>
        <taxon>Ascidiacea</taxon>
        <taxon>Phlebobranchia</taxon>
        <taxon>Ascidiidae</taxon>
        <taxon>Phallusia</taxon>
    </lineage>
</organism>
<feature type="region of interest" description="Disordered" evidence="10">
    <location>
        <begin position="415"/>
        <end position="462"/>
    </location>
</feature>
<feature type="compositionally biased region" description="Low complexity" evidence="10">
    <location>
        <begin position="450"/>
        <end position="460"/>
    </location>
</feature>
<dbReference type="EC" id="2.7.11.1" evidence="1"/>
<dbReference type="SMART" id="SM00220">
    <property type="entry name" value="S_TKc"/>
    <property type="match status" value="1"/>
</dbReference>
<sequence>MCSKMIRAENNTVNHKTNSGAQTFADVYVTPVKRHQHRHNVKSRYEFQQTLGKGTYGKVKLAQHKHTRKLVAVKTIRKDRIKETSDMKHIRREMEIMASIQHENIIQIHEVFENQDKIVIVMEYASGGELYNYLERKRGICDKEAKYFFKQIVSAVQYCHKIGIVHRDLKLENILLGKNHQIKIADFGLANLFTNDGLLHTFCGSPLYASPEIVNGVPYIGPEVDSWSLGVLLYALVYGTMPFDGRDYQVLTQQITTGSFSVPEQKSDAHSLIASMLTVDPKQRATIDEICRHPWLDNVQNPFANPELKVPNDTESNKDLNQNLLEARPKALVPSTDVNEVFDDLTPTSSSQPKGILKRKEPVIEVTSAPSPVMVTRSNHQAVSDATLAGQLAAVCGLQAKDSLKLKVKPQTASGKRRVLRTKRDRESGYYSSPERVSAVPEISTTTHNSSDSILNSSGSATRPMPIIKSALATPTRTVRNMGSSARPPRAPGAPNPAKEFYLMPISPPADDRLPSVSSDDASSVGSLTRPASTYSESSILSSDSFDMCSFSNSVLSPNVATASPCRTNPTYIEPTQTHSLPCTPSAVQRPLTLALTPDTLPNPGQLPLESEQPPSGTLTPKSEKLVRDLQRILAPNGRRGGSRSSRSRAETSQRPHSMDALGSTQLTNMMTQLNSDLELAYKKAYDICATLKSAEV</sequence>
<evidence type="ECO:0000256" key="7">
    <source>
        <dbReference type="ARBA" id="ARBA00047899"/>
    </source>
</evidence>
<dbReference type="InterPro" id="IPR000719">
    <property type="entry name" value="Prot_kinase_dom"/>
</dbReference>
<feature type="binding site" evidence="9">
    <location>
        <position position="78"/>
    </location>
    <ligand>
        <name>ATP</name>
        <dbReference type="ChEBI" id="CHEBI:30616"/>
    </ligand>
</feature>
<dbReference type="GO" id="GO:0000226">
    <property type="term" value="P:microtubule cytoskeleton organization"/>
    <property type="evidence" value="ECO:0007669"/>
    <property type="project" value="TreeGrafter"/>
</dbReference>
<proteinExistence type="evidence at transcript level"/>
<evidence type="ECO:0000256" key="6">
    <source>
        <dbReference type="ARBA" id="ARBA00022840"/>
    </source>
</evidence>
<accession>A0A6F9DNB9</accession>
<feature type="domain" description="Protein kinase" evidence="11">
    <location>
        <begin position="45"/>
        <end position="296"/>
    </location>
</feature>
<evidence type="ECO:0000256" key="1">
    <source>
        <dbReference type="ARBA" id="ARBA00012513"/>
    </source>
</evidence>
<dbReference type="AlphaFoldDB" id="A0A6F9DNB9"/>
<name>A0A6F9DNB9_9ASCI</name>
<dbReference type="PROSITE" id="PS00107">
    <property type="entry name" value="PROTEIN_KINASE_ATP"/>
    <property type="match status" value="1"/>
</dbReference>
<dbReference type="PANTHER" id="PTHR24346:SF93">
    <property type="entry name" value="NUAK FAMILY SNF1-LIKE KINASE 1"/>
    <property type="match status" value="1"/>
</dbReference>
<keyword evidence="2" id="KW-0723">Serine/threonine-protein kinase</keyword>
<dbReference type="PROSITE" id="PS00108">
    <property type="entry name" value="PROTEIN_KINASE_ST"/>
    <property type="match status" value="1"/>
</dbReference>
<evidence type="ECO:0000259" key="11">
    <source>
        <dbReference type="PROSITE" id="PS50011"/>
    </source>
</evidence>
<feature type="region of interest" description="Disordered" evidence="10">
    <location>
        <begin position="634"/>
        <end position="662"/>
    </location>
</feature>
<dbReference type="GO" id="GO:0035556">
    <property type="term" value="P:intracellular signal transduction"/>
    <property type="evidence" value="ECO:0007669"/>
    <property type="project" value="TreeGrafter"/>
</dbReference>
<gene>
    <name evidence="12" type="primary">Nuak1</name>
</gene>
<feature type="region of interest" description="Disordered" evidence="10">
    <location>
        <begin position="597"/>
        <end position="621"/>
    </location>
</feature>
<dbReference type="SUPFAM" id="SSF56112">
    <property type="entry name" value="Protein kinase-like (PK-like)"/>
    <property type="match status" value="1"/>
</dbReference>
<protein>
    <recommendedName>
        <fullName evidence="1">non-specific serine/threonine protein kinase</fullName>
        <ecNumber evidence="1">2.7.11.1</ecNumber>
    </recommendedName>
</protein>
<dbReference type="FunFam" id="3.30.200.20:FF:000042">
    <property type="entry name" value="Aurora kinase A"/>
    <property type="match status" value="1"/>
</dbReference>
<dbReference type="InterPro" id="IPR011009">
    <property type="entry name" value="Kinase-like_dom_sf"/>
</dbReference>
<evidence type="ECO:0000256" key="3">
    <source>
        <dbReference type="ARBA" id="ARBA00022679"/>
    </source>
</evidence>
<dbReference type="FunFam" id="1.10.510.10:FF:001698">
    <property type="entry name" value="NUAK family, SNF1-like kinase, 1b"/>
    <property type="match status" value="1"/>
</dbReference>
<dbReference type="Pfam" id="PF00069">
    <property type="entry name" value="Pkinase"/>
    <property type="match status" value="1"/>
</dbReference>
<evidence type="ECO:0000256" key="9">
    <source>
        <dbReference type="PROSITE-ProRule" id="PRU10141"/>
    </source>
</evidence>
<feature type="compositionally biased region" description="Low complexity" evidence="10">
    <location>
        <begin position="516"/>
        <end position="530"/>
    </location>
</feature>
<dbReference type="GO" id="GO:0050321">
    <property type="term" value="F:tau-protein kinase activity"/>
    <property type="evidence" value="ECO:0007669"/>
    <property type="project" value="TreeGrafter"/>
</dbReference>
<dbReference type="GO" id="GO:0005524">
    <property type="term" value="F:ATP binding"/>
    <property type="evidence" value="ECO:0007669"/>
    <property type="project" value="UniProtKB-UniRule"/>
</dbReference>